<reference evidence="2 3" key="1">
    <citation type="submission" date="2020-02" db="EMBL/GenBank/DDBJ databases">
        <title>Whole genome sequence of Halogeometricum borinquense strain wsp4.</title>
        <authorList>
            <person name="Verma D.K."/>
            <person name="Gopal K."/>
            <person name="Prasad E.S."/>
        </authorList>
    </citation>
    <scope>NUCLEOTIDE SEQUENCE [LARGE SCALE GENOMIC DNA]</scope>
    <source>
        <strain evidence="3">wsp4</strain>
    </source>
</reference>
<evidence type="ECO:0000313" key="2">
    <source>
        <dbReference type="EMBL" id="QIB74092.1"/>
    </source>
</evidence>
<dbReference type="InterPro" id="IPR050595">
    <property type="entry name" value="Bact_response_regulator"/>
</dbReference>
<evidence type="ECO:0000313" key="3">
    <source>
        <dbReference type="Proteomes" id="UP000465846"/>
    </source>
</evidence>
<dbReference type="PANTHER" id="PTHR44591:SF3">
    <property type="entry name" value="RESPONSE REGULATORY DOMAIN-CONTAINING PROTEIN"/>
    <property type="match status" value="1"/>
</dbReference>
<evidence type="ECO:0000256" key="1">
    <source>
        <dbReference type="ARBA" id="ARBA00022553"/>
    </source>
</evidence>
<dbReference type="AlphaFoldDB" id="A0A6C0UF71"/>
<dbReference type="Proteomes" id="UP000465846">
    <property type="component" value="Chromosome"/>
</dbReference>
<protein>
    <submittedName>
        <fullName evidence="2">Response regulator transcription factor</fullName>
    </submittedName>
</protein>
<dbReference type="GeneID" id="44079170"/>
<dbReference type="RefSeq" id="WP_163486052.1">
    <property type="nucleotide sequence ID" value="NZ_CP048739.1"/>
</dbReference>
<dbReference type="PROSITE" id="PS50110">
    <property type="entry name" value="RESPONSE_REGULATORY"/>
    <property type="match status" value="1"/>
</dbReference>
<organism evidence="2 3">
    <name type="scientific">Halogeometricum borinquense</name>
    <dbReference type="NCBI Taxonomy" id="60847"/>
    <lineage>
        <taxon>Archaea</taxon>
        <taxon>Methanobacteriati</taxon>
        <taxon>Methanobacteriota</taxon>
        <taxon>Stenosarchaea group</taxon>
        <taxon>Halobacteria</taxon>
        <taxon>Halobacteriales</taxon>
        <taxon>Haloferacaceae</taxon>
        <taxon>Halogeometricum</taxon>
    </lineage>
</organism>
<dbReference type="SUPFAM" id="SSF52172">
    <property type="entry name" value="CheY-like"/>
    <property type="match status" value="1"/>
</dbReference>
<accession>A0A6C0UF71</accession>
<dbReference type="InterPro" id="IPR011006">
    <property type="entry name" value="CheY-like_superfamily"/>
</dbReference>
<keyword evidence="1" id="KW-0597">Phosphoprotein</keyword>
<name>A0A6C0UF71_9EURY</name>
<dbReference type="Gene3D" id="3.40.50.2300">
    <property type="match status" value="1"/>
</dbReference>
<dbReference type="EMBL" id="CP048739">
    <property type="protein sequence ID" value="QIB74092.1"/>
    <property type="molecule type" value="Genomic_DNA"/>
</dbReference>
<sequence>MTLTAADVPLERPTVLVADDEVALTDSIAVWLSDSYRVRTAYDGHEALREFGPSVDIVLIDRHMPGLSGEHVMARLNEMSTNPQAALLTATSTDDFRSEVDELGFDAYLTKPISKTELLGVVSDLAAAASESAQH</sequence>
<gene>
    <name evidence="2" type="ORF">G3I44_07175</name>
</gene>
<dbReference type="InterPro" id="IPR001789">
    <property type="entry name" value="Sig_transdc_resp-reg_receiver"/>
</dbReference>
<dbReference type="SMART" id="SM00448">
    <property type="entry name" value="REC"/>
    <property type="match status" value="1"/>
</dbReference>
<proteinExistence type="predicted"/>
<dbReference type="PANTHER" id="PTHR44591">
    <property type="entry name" value="STRESS RESPONSE REGULATOR PROTEIN 1"/>
    <property type="match status" value="1"/>
</dbReference>
<dbReference type="GO" id="GO:0000160">
    <property type="term" value="P:phosphorelay signal transduction system"/>
    <property type="evidence" value="ECO:0007669"/>
    <property type="project" value="InterPro"/>
</dbReference>
<dbReference type="Pfam" id="PF00072">
    <property type="entry name" value="Response_reg"/>
    <property type="match status" value="1"/>
</dbReference>